<evidence type="ECO:0000259" key="3">
    <source>
        <dbReference type="SMART" id="SM00829"/>
    </source>
</evidence>
<dbReference type="InterPro" id="IPR036291">
    <property type="entry name" value="NAD(P)-bd_dom_sf"/>
</dbReference>
<keyword evidence="2" id="KW-0560">Oxidoreductase</keyword>
<protein>
    <submittedName>
        <fullName evidence="4">Quinone oxidoreductase</fullName>
    </submittedName>
</protein>
<dbReference type="GO" id="GO:0003960">
    <property type="term" value="F:quinone reductase (NADPH) activity"/>
    <property type="evidence" value="ECO:0007669"/>
    <property type="project" value="TreeGrafter"/>
</dbReference>
<evidence type="ECO:0000256" key="1">
    <source>
        <dbReference type="ARBA" id="ARBA00022857"/>
    </source>
</evidence>
<dbReference type="Gene3D" id="3.90.180.10">
    <property type="entry name" value="Medium-chain alcohol dehydrogenases, catalytic domain"/>
    <property type="match status" value="1"/>
</dbReference>
<feature type="domain" description="Enoyl reductase (ER)" evidence="3">
    <location>
        <begin position="11"/>
        <end position="316"/>
    </location>
</feature>
<dbReference type="Pfam" id="PF08240">
    <property type="entry name" value="ADH_N"/>
    <property type="match status" value="1"/>
</dbReference>
<comment type="caution">
    <text evidence="4">The sequence shown here is derived from an EMBL/GenBank/DDBJ whole genome shotgun (WGS) entry which is preliminary data.</text>
</comment>
<dbReference type="InterPro" id="IPR013149">
    <property type="entry name" value="ADH-like_C"/>
</dbReference>
<accession>A0A8J3Y2J8</accession>
<dbReference type="PANTHER" id="PTHR48106:SF13">
    <property type="entry name" value="QUINONE OXIDOREDUCTASE-RELATED"/>
    <property type="match status" value="1"/>
</dbReference>
<dbReference type="Gene3D" id="3.40.50.720">
    <property type="entry name" value="NAD(P)-binding Rossmann-like Domain"/>
    <property type="match status" value="1"/>
</dbReference>
<evidence type="ECO:0000313" key="5">
    <source>
        <dbReference type="Proteomes" id="UP000605992"/>
    </source>
</evidence>
<proteinExistence type="predicted"/>
<name>A0A8J3Y2J8_9ACTN</name>
<dbReference type="GO" id="GO:0005829">
    <property type="term" value="C:cytosol"/>
    <property type="evidence" value="ECO:0007669"/>
    <property type="project" value="TreeGrafter"/>
</dbReference>
<dbReference type="AlphaFoldDB" id="A0A8J3Y2J8"/>
<organism evidence="4 5">
    <name type="scientific">Planotetraspora thailandica</name>
    <dbReference type="NCBI Taxonomy" id="487172"/>
    <lineage>
        <taxon>Bacteria</taxon>
        <taxon>Bacillati</taxon>
        <taxon>Actinomycetota</taxon>
        <taxon>Actinomycetes</taxon>
        <taxon>Streptosporangiales</taxon>
        <taxon>Streptosporangiaceae</taxon>
        <taxon>Planotetraspora</taxon>
    </lineage>
</organism>
<dbReference type="PANTHER" id="PTHR48106">
    <property type="entry name" value="QUINONE OXIDOREDUCTASE PIG3-RELATED"/>
    <property type="match status" value="1"/>
</dbReference>
<dbReference type="InterPro" id="IPR011032">
    <property type="entry name" value="GroES-like_sf"/>
</dbReference>
<dbReference type="SMART" id="SM00829">
    <property type="entry name" value="PKS_ER"/>
    <property type="match status" value="1"/>
</dbReference>
<dbReference type="Proteomes" id="UP000605992">
    <property type="component" value="Unassembled WGS sequence"/>
</dbReference>
<dbReference type="EMBL" id="BOOR01000088">
    <property type="protein sequence ID" value="GII59530.1"/>
    <property type="molecule type" value="Genomic_DNA"/>
</dbReference>
<dbReference type="SUPFAM" id="SSF50129">
    <property type="entry name" value="GroES-like"/>
    <property type="match status" value="1"/>
</dbReference>
<dbReference type="Pfam" id="PF00107">
    <property type="entry name" value="ADH_zinc_N"/>
    <property type="match status" value="1"/>
</dbReference>
<keyword evidence="1" id="KW-0521">NADP</keyword>
<keyword evidence="5" id="KW-1185">Reference proteome</keyword>
<sequence>MARVIRIHDYGNPSVLQVETSDAGEPGPGQILLRQDAVGVNAVDTMMRRGEFGNPLPAVLGVEGAGVVEAVGPGVEGYSAGDRVGYFFSVGAYATERVISAESLIPLPADIETDQAAAFLAKGLTAWMGIRALHRLQPGEVILVQGASGGVGSILSRWARELGATVIGVTGSKEKLTQVQAGAHHALHAAHPEVLEAVRGVAADGVDVVYDLVGQATAELSGRAVRDGGEIVAIGAASGPPRDYGRLSSRRGIRLVRGSTPQYVNPSTDQHITAELFAAVRKGVFRDLKIAHYEFEEVRRAHEDLERRKLSGLPVLRTSSQS</sequence>
<evidence type="ECO:0000256" key="2">
    <source>
        <dbReference type="ARBA" id="ARBA00023002"/>
    </source>
</evidence>
<gene>
    <name evidence="4" type="primary">qor_7</name>
    <name evidence="4" type="ORF">Pth03_79190</name>
</gene>
<dbReference type="InterPro" id="IPR020843">
    <property type="entry name" value="ER"/>
</dbReference>
<dbReference type="GO" id="GO:0035925">
    <property type="term" value="F:mRNA 3'-UTR AU-rich region binding"/>
    <property type="evidence" value="ECO:0007669"/>
    <property type="project" value="TreeGrafter"/>
</dbReference>
<dbReference type="RefSeq" id="WP_203949580.1">
    <property type="nucleotide sequence ID" value="NZ_BOOR01000088.1"/>
</dbReference>
<reference evidence="4" key="1">
    <citation type="submission" date="2021-01" db="EMBL/GenBank/DDBJ databases">
        <title>Whole genome shotgun sequence of Planotetraspora thailandica NBRC 104271.</title>
        <authorList>
            <person name="Komaki H."/>
            <person name="Tamura T."/>
        </authorList>
    </citation>
    <scope>NUCLEOTIDE SEQUENCE</scope>
    <source>
        <strain evidence="4">NBRC 104271</strain>
    </source>
</reference>
<dbReference type="SUPFAM" id="SSF51735">
    <property type="entry name" value="NAD(P)-binding Rossmann-fold domains"/>
    <property type="match status" value="1"/>
</dbReference>
<evidence type="ECO:0000313" key="4">
    <source>
        <dbReference type="EMBL" id="GII59530.1"/>
    </source>
</evidence>
<dbReference type="GO" id="GO:0070402">
    <property type="term" value="F:NADPH binding"/>
    <property type="evidence" value="ECO:0007669"/>
    <property type="project" value="TreeGrafter"/>
</dbReference>
<dbReference type="InterPro" id="IPR013154">
    <property type="entry name" value="ADH-like_N"/>
</dbReference>